<reference evidence="1 2" key="1">
    <citation type="submission" date="2024-02" db="EMBL/GenBank/DDBJ databases">
        <authorList>
            <person name="Chen Y."/>
            <person name="Shah S."/>
            <person name="Dougan E. K."/>
            <person name="Thang M."/>
            <person name="Chan C."/>
        </authorList>
    </citation>
    <scope>NUCLEOTIDE SEQUENCE [LARGE SCALE GENOMIC DNA]</scope>
</reference>
<name>A0ABP0KT42_9DINO</name>
<proteinExistence type="predicted"/>
<comment type="caution">
    <text evidence="1">The sequence shown here is derived from an EMBL/GenBank/DDBJ whole genome shotgun (WGS) entry which is preliminary data.</text>
</comment>
<sequence>MKLKATKPSYLVMLSESCGGVAAKFQEKGLEVLKLKHVEDRRARVQAIFHEDGAGSVQLSDPFTLDGPSYEKKFQQVKSFLEDLGYSGHPRQACIKFWFVNGLG</sequence>
<accession>A0ABP0KT42</accession>
<protein>
    <submittedName>
        <fullName evidence="1">Uncharacterized protein</fullName>
    </submittedName>
</protein>
<dbReference type="EMBL" id="CAXAMM010012858">
    <property type="protein sequence ID" value="CAK9029873.1"/>
    <property type="molecule type" value="Genomic_DNA"/>
</dbReference>
<keyword evidence="2" id="KW-1185">Reference proteome</keyword>
<evidence type="ECO:0000313" key="2">
    <source>
        <dbReference type="Proteomes" id="UP001642464"/>
    </source>
</evidence>
<evidence type="ECO:0000313" key="1">
    <source>
        <dbReference type="EMBL" id="CAK9029873.1"/>
    </source>
</evidence>
<organism evidence="1 2">
    <name type="scientific">Durusdinium trenchii</name>
    <dbReference type="NCBI Taxonomy" id="1381693"/>
    <lineage>
        <taxon>Eukaryota</taxon>
        <taxon>Sar</taxon>
        <taxon>Alveolata</taxon>
        <taxon>Dinophyceae</taxon>
        <taxon>Suessiales</taxon>
        <taxon>Symbiodiniaceae</taxon>
        <taxon>Durusdinium</taxon>
    </lineage>
</organism>
<dbReference type="Proteomes" id="UP001642464">
    <property type="component" value="Unassembled WGS sequence"/>
</dbReference>
<gene>
    <name evidence="1" type="ORF">SCF082_LOCUS18975</name>
</gene>